<keyword evidence="4" id="KW-0904">Protein phosphatase</keyword>
<dbReference type="STRING" id="39495.SAMN02745111_00944"/>
<gene>
    <name evidence="6" type="ORF">SAMN02745111_00944</name>
</gene>
<dbReference type="Pfam" id="PF19567">
    <property type="entry name" value="CpsB_CapC"/>
    <property type="match status" value="1"/>
</dbReference>
<dbReference type="InterPro" id="IPR016667">
    <property type="entry name" value="Caps_polysacc_synth_CpsB/CapC"/>
</dbReference>
<dbReference type="PIRSF" id="PIRSF016557">
    <property type="entry name" value="Caps_synth_CpsB"/>
    <property type="match status" value="1"/>
</dbReference>
<dbReference type="GO" id="GO:0004725">
    <property type="term" value="F:protein tyrosine phosphatase activity"/>
    <property type="evidence" value="ECO:0007669"/>
    <property type="project" value="UniProtKB-EC"/>
</dbReference>
<dbReference type="InterPro" id="IPR016195">
    <property type="entry name" value="Pol/histidinol_Pase-like"/>
</dbReference>
<dbReference type="PANTHER" id="PTHR39181">
    <property type="entry name" value="TYROSINE-PROTEIN PHOSPHATASE YWQE"/>
    <property type="match status" value="1"/>
</dbReference>
<sequence length="240" mass="28207">MEERHIIDCHTHILPGIDDGSGNIDMTREMLKIEKRDGITDIVFTPHFYASRNSITRFLNKRNESFEKVLKILSDVGFNEKNLYLGSEVYYFENMSKAEDLDSLCISGTNYILIEMPFAQWTKKNIDEIEYIINDRKLNVILAHLERFYKFQKDKEHFDRLLSMDLLIQLNAEAFLGGFFQKRWVDKLLVKHDNILLGSDCHNLSTRTPNLVKAREQIRKKHGQDVLDKIDENGKRICHE</sequence>
<evidence type="ECO:0000256" key="4">
    <source>
        <dbReference type="ARBA" id="ARBA00022912"/>
    </source>
</evidence>
<evidence type="ECO:0000256" key="2">
    <source>
        <dbReference type="ARBA" id="ARBA00013064"/>
    </source>
</evidence>
<evidence type="ECO:0000313" key="6">
    <source>
        <dbReference type="EMBL" id="SKA64302.1"/>
    </source>
</evidence>
<proteinExistence type="inferred from homology"/>
<evidence type="ECO:0000256" key="1">
    <source>
        <dbReference type="ARBA" id="ARBA00005750"/>
    </source>
</evidence>
<organism evidence="6 7">
    <name type="scientific">Eubacterium uniforme</name>
    <dbReference type="NCBI Taxonomy" id="39495"/>
    <lineage>
        <taxon>Bacteria</taxon>
        <taxon>Bacillati</taxon>
        <taxon>Bacillota</taxon>
        <taxon>Clostridia</taxon>
        <taxon>Eubacteriales</taxon>
        <taxon>Eubacteriaceae</taxon>
        <taxon>Eubacterium</taxon>
    </lineage>
</organism>
<evidence type="ECO:0000256" key="5">
    <source>
        <dbReference type="ARBA" id="ARBA00051722"/>
    </source>
</evidence>
<keyword evidence="3" id="KW-0378">Hydrolase</keyword>
<evidence type="ECO:0000313" key="7">
    <source>
        <dbReference type="Proteomes" id="UP000190814"/>
    </source>
</evidence>
<reference evidence="6 7" key="1">
    <citation type="submission" date="2017-02" db="EMBL/GenBank/DDBJ databases">
        <authorList>
            <person name="Peterson S.W."/>
        </authorList>
    </citation>
    <scope>NUCLEOTIDE SEQUENCE [LARGE SCALE GENOMIC DNA]</scope>
    <source>
        <strain evidence="6 7">ATCC 35992</strain>
    </source>
</reference>
<accession>A0A1T4VH76</accession>
<comment type="catalytic activity">
    <reaction evidence="5">
        <text>O-phospho-L-tyrosyl-[protein] + H2O = L-tyrosyl-[protein] + phosphate</text>
        <dbReference type="Rhea" id="RHEA:10684"/>
        <dbReference type="Rhea" id="RHEA-COMP:10136"/>
        <dbReference type="Rhea" id="RHEA-COMP:20101"/>
        <dbReference type="ChEBI" id="CHEBI:15377"/>
        <dbReference type="ChEBI" id="CHEBI:43474"/>
        <dbReference type="ChEBI" id="CHEBI:46858"/>
        <dbReference type="ChEBI" id="CHEBI:61978"/>
        <dbReference type="EC" id="3.1.3.48"/>
    </reaction>
</comment>
<dbReference type="Gene3D" id="3.20.20.140">
    <property type="entry name" value="Metal-dependent hydrolases"/>
    <property type="match status" value="1"/>
</dbReference>
<dbReference type="SUPFAM" id="SSF89550">
    <property type="entry name" value="PHP domain-like"/>
    <property type="match status" value="1"/>
</dbReference>
<dbReference type="Proteomes" id="UP000190814">
    <property type="component" value="Unassembled WGS sequence"/>
</dbReference>
<dbReference type="AlphaFoldDB" id="A0A1T4VH76"/>
<dbReference type="EMBL" id="FUXZ01000005">
    <property type="protein sequence ID" value="SKA64302.1"/>
    <property type="molecule type" value="Genomic_DNA"/>
</dbReference>
<dbReference type="OrthoDB" id="9788539at2"/>
<dbReference type="GO" id="GO:0030145">
    <property type="term" value="F:manganese ion binding"/>
    <property type="evidence" value="ECO:0007669"/>
    <property type="project" value="InterPro"/>
</dbReference>
<comment type="similarity">
    <text evidence="1">Belongs to the metallo-dependent hydrolases superfamily. CpsB/CapC family.</text>
</comment>
<dbReference type="EC" id="3.1.3.48" evidence="2"/>
<name>A0A1T4VH76_9FIRM</name>
<protein>
    <recommendedName>
        <fullName evidence="2">protein-tyrosine-phosphatase</fullName>
        <ecNumber evidence="2">3.1.3.48</ecNumber>
    </recommendedName>
</protein>
<evidence type="ECO:0000256" key="3">
    <source>
        <dbReference type="ARBA" id="ARBA00022801"/>
    </source>
</evidence>
<keyword evidence="7" id="KW-1185">Reference proteome</keyword>
<dbReference type="PANTHER" id="PTHR39181:SF1">
    <property type="entry name" value="TYROSINE-PROTEIN PHOSPHATASE YWQE"/>
    <property type="match status" value="1"/>
</dbReference>
<dbReference type="RefSeq" id="WP_078765820.1">
    <property type="nucleotide sequence ID" value="NZ_FUXZ01000005.1"/>
</dbReference>